<dbReference type="AlphaFoldDB" id="A0A343K027"/>
<evidence type="ECO:0000256" key="1">
    <source>
        <dbReference type="SAM" id="Phobius"/>
    </source>
</evidence>
<feature type="transmembrane region" description="Helical" evidence="1">
    <location>
        <begin position="46"/>
        <end position="68"/>
    </location>
</feature>
<geneLocation type="mitochondrion" evidence="2"/>
<organism evidence="2">
    <name type="scientific">Bolivaritettix sikkinensis</name>
    <dbReference type="NCBI Taxonomy" id="2035526"/>
    <lineage>
        <taxon>Eukaryota</taxon>
        <taxon>Metazoa</taxon>
        <taxon>Ecdysozoa</taxon>
        <taxon>Arthropoda</taxon>
        <taxon>Hexapoda</taxon>
        <taxon>Insecta</taxon>
        <taxon>Pterygota</taxon>
        <taxon>Neoptera</taxon>
        <taxon>Polyneoptera</taxon>
        <taxon>Orthoptera</taxon>
        <taxon>Caelifera</taxon>
        <taxon>Acrididea</taxon>
        <taxon>Tetrigoidea</taxon>
        <taxon>Tetrigidae</taxon>
        <taxon>Metrodorinae</taxon>
        <taxon>Bolivaritettix</taxon>
    </lineage>
</organism>
<feature type="transmembrane region" description="Helical" evidence="1">
    <location>
        <begin position="80"/>
        <end position="100"/>
    </location>
</feature>
<reference evidence="2" key="1">
    <citation type="submission" date="2016-11" db="EMBL/GenBank/DDBJ databases">
        <title>The partial mitochondrion genome of the Bolivaritettix sikkinensis(Orthoptera;Tetrigoidea).</title>
        <authorList>
            <person name="Yang J."/>
            <person name="Lu C."/>
            <person name="Lin L.-L."/>
        </authorList>
    </citation>
    <scope>NUCLEOTIDE SEQUENCE</scope>
</reference>
<gene>
    <name evidence="2" type="primary">ND6</name>
</gene>
<protein>
    <submittedName>
        <fullName evidence="2">NADH dehydrogenase subunit 6</fullName>
    </submittedName>
</protein>
<accession>A0A343K027</accession>
<keyword evidence="1" id="KW-1133">Transmembrane helix</keyword>
<keyword evidence="1" id="KW-0472">Membrane</keyword>
<keyword evidence="2" id="KW-0496">Mitochondrion</keyword>
<evidence type="ECO:0000313" key="2">
    <source>
        <dbReference type="EMBL" id="ATA58328.1"/>
    </source>
</evidence>
<sequence length="166" mass="19387">MKTLMTLSMVMNIMFMNTKQPMNLSLILTHLSSCDANMCRMQTKSSWFTYMLLIIFIGQMTVMFIYITSMAPSEQKNVKMLNMMSSAIIITLLMTLPYIWKPVKYNNTEIMNNCVNTMNNYQLDVNLMFNKPMFMMSITMMIYLFITLIAVNKISNLMQGPLRKKN</sequence>
<keyword evidence="1" id="KW-0812">Transmembrane</keyword>
<feature type="transmembrane region" description="Helical" evidence="1">
    <location>
        <begin position="133"/>
        <end position="155"/>
    </location>
</feature>
<dbReference type="EMBL" id="KY123120">
    <property type="protein sequence ID" value="ATA58328.1"/>
    <property type="molecule type" value="Genomic_DNA"/>
</dbReference>
<name>A0A343K027_9ORTH</name>
<proteinExistence type="predicted"/>